<feature type="domain" description="DUF4832" evidence="1">
    <location>
        <begin position="224"/>
        <end position="429"/>
    </location>
</feature>
<gene>
    <name evidence="3" type="ORF">D1781_15520</name>
</gene>
<accession>A0A3A1U1H6</accession>
<feature type="domain" description="DUF4874" evidence="2">
    <location>
        <begin position="49"/>
        <end position="201"/>
    </location>
</feature>
<dbReference type="InterPro" id="IPR032267">
    <property type="entry name" value="DUF4832"/>
</dbReference>
<evidence type="ECO:0000259" key="2">
    <source>
        <dbReference type="Pfam" id="PF16173"/>
    </source>
</evidence>
<dbReference type="AlphaFoldDB" id="A0A3A1U1H6"/>
<evidence type="ECO:0000313" key="3">
    <source>
        <dbReference type="EMBL" id="RIX28795.1"/>
    </source>
</evidence>
<name>A0A3A1U1H6_9MICO</name>
<dbReference type="Pfam" id="PF16116">
    <property type="entry name" value="DUF4832"/>
    <property type="match status" value="1"/>
</dbReference>
<evidence type="ECO:0000313" key="4">
    <source>
        <dbReference type="Proteomes" id="UP000265742"/>
    </source>
</evidence>
<dbReference type="OrthoDB" id="9760654at2"/>
<keyword evidence="4" id="KW-1185">Reference proteome</keyword>
<dbReference type="InterPro" id="IPR032379">
    <property type="entry name" value="DUF4874"/>
</dbReference>
<dbReference type="Proteomes" id="UP000265742">
    <property type="component" value="Unassembled WGS sequence"/>
</dbReference>
<dbReference type="EMBL" id="QXTG01000002">
    <property type="protein sequence ID" value="RIX28795.1"/>
    <property type="molecule type" value="Genomic_DNA"/>
</dbReference>
<protein>
    <submittedName>
        <fullName evidence="3">DUF4832 domain-containing protein</fullName>
    </submittedName>
</protein>
<organism evidence="3 4">
    <name type="scientific">Amnibacterium setariae</name>
    <dbReference type="NCBI Taxonomy" id="2306585"/>
    <lineage>
        <taxon>Bacteria</taxon>
        <taxon>Bacillati</taxon>
        <taxon>Actinomycetota</taxon>
        <taxon>Actinomycetes</taxon>
        <taxon>Micrococcales</taxon>
        <taxon>Microbacteriaceae</taxon>
        <taxon>Amnibacterium</taxon>
    </lineage>
</organism>
<proteinExistence type="predicted"/>
<dbReference type="RefSeq" id="WP_119483104.1">
    <property type="nucleotide sequence ID" value="NZ_QXTG01000002.1"/>
</dbReference>
<dbReference type="Pfam" id="PF16173">
    <property type="entry name" value="DUF4874"/>
    <property type="match status" value="1"/>
</dbReference>
<sequence length="450" mass="48265">MSLSRRVRFGLIAAATVVVLLVVALVVVLTLPRPLASVDVATTTADLTNPERGWTDAVDLTQPDSITSAQRDGVTIVHTYVRLDAYRDSAIPADFLATLDRGFSALRSAHMKVVLRFAYNFDGAGPDAPLARIEEHVAQVKPVLAENQDVVLAFEAGFIGAWGEWHDSTNGLATAAGKAAVLKAVLKAFPSSRDVALRYPYDIRALVPKQVTAGTAYGGSAAARIGNHQDCFLSSDPDDRGTWGQNGGTVEGDKALVASLGRYTIVGGEICGTSPRTTCPTALSELNRLHFTYLNRQFDASALALLQQGGCSREIGQRLGYRLAVTRVEWTQEADHEGTFRLELTVRNTGFAHVVNARPVYAVLSRGGTSVPVRLRTDVRTWAAGATTTVSEDVRLPASVAPGRWALSLWAPDAAADLRDIPEYAIRFAQADGWDARTGRNALPATVTVD</sequence>
<reference evidence="4" key="1">
    <citation type="submission" date="2018-09" db="EMBL/GenBank/DDBJ databases">
        <authorList>
            <person name="Kim I."/>
        </authorList>
    </citation>
    <scope>NUCLEOTIDE SEQUENCE [LARGE SCALE GENOMIC DNA]</scope>
    <source>
        <strain evidence="4">DD4a</strain>
    </source>
</reference>
<evidence type="ECO:0000259" key="1">
    <source>
        <dbReference type="Pfam" id="PF16116"/>
    </source>
</evidence>
<comment type="caution">
    <text evidence="3">The sequence shown here is derived from an EMBL/GenBank/DDBJ whole genome shotgun (WGS) entry which is preliminary data.</text>
</comment>